<dbReference type="EMBL" id="JAOPGA020000923">
    <property type="protein sequence ID" value="KAL0483000.1"/>
    <property type="molecule type" value="Genomic_DNA"/>
</dbReference>
<feature type="transmembrane region" description="Helical" evidence="8">
    <location>
        <begin position="293"/>
        <end position="314"/>
    </location>
</feature>
<feature type="transmembrane region" description="Helical" evidence="8">
    <location>
        <begin position="371"/>
        <end position="396"/>
    </location>
</feature>
<sequence length="516" mass="56879">MTPGLAFFYGGMVHRKNIVATLYQSMVAMGIVMVQWWFWGYSLTFAEGGSPVIGNLNYIMLINTSLLTSTHPNAPTIPHYVYFIYQAFFAVITPALISGSLAERLKFRTYCVFLFCWSTLVYNFTAHWVWSPDGWLYKMGVLDLAGGFAVHMAAGFSGLALSLCMKNRLNFHTSFKDVFKRRKNSGKSGEVIVSNSAPPSHGSRHTIAQAHSIPLIVLGTGLLWFGWMGFNGGSALRANAWAGLIMVNTNLAGAWAGIVWVIYDYIFKGRPTLVGFCCGAVCGLATVTPAAGYIYPGFACILGATASLFLYPLVRVKVNLVDDSLDAWSVHGMGGMYGCFFVGVFGARYVPLSTGDVAINGGWWDGNFGQLAVQLAGIGSVAGWSFFMTIILFLALNWIPGLGWSVSDEEQEKGLDFVEHGEIGYIICHENDLESETIDENRGIAEWYRRRKSIRQGFMKKMKLVAKPPKKPKIKEVEEVKNGTELTDYSKNGHTSGNVYSEEIPSEQQEVTIDSQ</sequence>
<dbReference type="AlphaFoldDB" id="A0AAW2Z1Y9"/>
<evidence type="ECO:0000256" key="4">
    <source>
        <dbReference type="ARBA" id="ARBA00022692"/>
    </source>
</evidence>
<dbReference type="Proteomes" id="UP001431209">
    <property type="component" value="Unassembled WGS sequence"/>
</dbReference>
<evidence type="ECO:0000256" key="7">
    <source>
        <dbReference type="ARBA" id="ARBA00023177"/>
    </source>
</evidence>
<evidence type="ECO:0000256" key="6">
    <source>
        <dbReference type="ARBA" id="ARBA00023136"/>
    </source>
</evidence>
<evidence type="ECO:0000313" key="11">
    <source>
        <dbReference type="EMBL" id="KAL0483000.1"/>
    </source>
</evidence>
<feature type="region of interest" description="Disordered" evidence="9">
    <location>
        <begin position="467"/>
        <end position="516"/>
    </location>
</feature>
<accession>A0AAW2Z1Y9</accession>
<name>A0AAW2Z1Y9_9EUKA</name>
<feature type="transmembrane region" description="Helical" evidence="8">
    <location>
        <begin position="79"/>
        <end position="97"/>
    </location>
</feature>
<dbReference type="GO" id="GO:0005886">
    <property type="term" value="C:plasma membrane"/>
    <property type="evidence" value="ECO:0007669"/>
    <property type="project" value="UniProtKB-SubCell"/>
</dbReference>
<gene>
    <name evidence="11" type="ORF">AKO1_014896</name>
</gene>
<dbReference type="NCBIfam" id="TIGR00836">
    <property type="entry name" value="amt"/>
    <property type="match status" value="1"/>
</dbReference>
<organism evidence="11 12">
    <name type="scientific">Acrasis kona</name>
    <dbReference type="NCBI Taxonomy" id="1008807"/>
    <lineage>
        <taxon>Eukaryota</taxon>
        <taxon>Discoba</taxon>
        <taxon>Heterolobosea</taxon>
        <taxon>Tetramitia</taxon>
        <taxon>Eutetramitia</taxon>
        <taxon>Acrasidae</taxon>
        <taxon>Acrasis</taxon>
    </lineage>
</organism>
<comment type="similarity">
    <text evidence="2 8">Belongs to the ammonia transporter channel (TC 1.A.11.2) family.</text>
</comment>
<feature type="transmembrane region" description="Helical" evidence="8">
    <location>
        <begin position="109"/>
        <end position="130"/>
    </location>
</feature>
<dbReference type="Gene3D" id="1.10.3430.10">
    <property type="entry name" value="Ammonium transporter AmtB like domains"/>
    <property type="match status" value="1"/>
</dbReference>
<keyword evidence="6 8" id="KW-0472">Membrane</keyword>
<evidence type="ECO:0000256" key="2">
    <source>
        <dbReference type="ARBA" id="ARBA00005887"/>
    </source>
</evidence>
<dbReference type="InterPro" id="IPR024041">
    <property type="entry name" value="NH4_transpt_AmtB-like_dom"/>
</dbReference>
<reference evidence="11 12" key="1">
    <citation type="submission" date="2024-03" db="EMBL/GenBank/DDBJ databases">
        <title>The Acrasis kona genome and developmental transcriptomes reveal deep origins of eukaryotic multicellular pathways.</title>
        <authorList>
            <person name="Sheikh S."/>
            <person name="Fu C.-J."/>
            <person name="Brown M.W."/>
            <person name="Baldauf S.L."/>
        </authorList>
    </citation>
    <scope>NUCLEOTIDE SEQUENCE [LARGE SCALE GENOMIC DNA]</scope>
    <source>
        <strain evidence="11 12">ATCC MYA-3509</strain>
    </source>
</reference>
<dbReference type="GO" id="GO:0008519">
    <property type="term" value="F:ammonium channel activity"/>
    <property type="evidence" value="ECO:0007669"/>
    <property type="project" value="InterPro"/>
</dbReference>
<comment type="subcellular location">
    <subcellularLocation>
        <location evidence="8">Cell membrane</location>
        <topology evidence="8">Multi-pass membrane protein</topology>
    </subcellularLocation>
    <subcellularLocation>
        <location evidence="1">Membrane</location>
        <topology evidence="1">Multi-pass membrane protein</topology>
    </subcellularLocation>
</comment>
<evidence type="ECO:0000313" key="12">
    <source>
        <dbReference type="Proteomes" id="UP001431209"/>
    </source>
</evidence>
<evidence type="ECO:0000256" key="3">
    <source>
        <dbReference type="ARBA" id="ARBA00022448"/>
    </source>
</evidence>
<feature type="transmembrane region" description="Helical" evidence="8">
    <location>
        <begin position="270"/>
        <end position="287"/>
    </location>
</feature>
<feature type="compositionally biased region" description="Polar residues" evidence="9">
    <location>
        <begin position="506"/>
        <end position="516"/>
    </location>
</feature>
<dbReference type="PANTHER" id="PTHR43029">
    <property type="entry name" value="AMMONIUM TRANSPORTER MEP2"/>
    <property type="match status" value="1"/>
</dbReference>
<dbReference type="InterPro" id="IPR029020">
    <property type="entry name" value="Ammonium/urea_transptr"/>
</dbReference>
<dbReference type="InterPro" id="IPR001905">
    <property type="entry name" value="Ammonium_transpt"/>
</dbReference>
<evidence type="ECO:0000256" key="5">
    <source>
        <dbReference type="ARBA" id="ARBA00022989"/>
    </source>
</evidence>
<keyword evidence="5 8" id="KW-1133">Transmembrane helix</keyword>
<keyword evidence="4 8" id="KW-0812">Transmembrane</keyword>
<evidence type="ECO:0000256" key="9">
    <source>
        <dbReference type="SAM" id="MobiDB-lite"/>
    </source>
</evidence>
<keyword evidence="3 8" id="KW-0813">Transport</keyword>
<feature type="transmembrane region" description="Helical" evidence="8">
    <location>
        <begin position="21"/>
        <end position="39"/>
    </location>
</feature>
<keyword evidence="7 8" id="KW-0924">Ammonia transport</keyword>
<feature type="domain" description="Ammonium transporter AmtB-like" evidence="10">
    <location>
        <begin position="204"/>
        <end position="425"/>
    </location>
</feature>
<feature type="transmembrane region" description="Helical" evidence="8">
    <location>
        <begin position="142"/>
        <end position="164"/>
    </location>
</feature>
<proteinExistence type="inferred from homology"/>
<feature type="compositionally biased region" description="Polar residues" evidence="9">
    <location>
        <begin position="484"/>
        <end position="499"/>
    </location>
</feature>
<dbReference type="PANTHER" id="PTHR43029:SF10">
    <property type="entry name" value="AMMONIUM TRANSPORTER MEP2"/>
    <property type="match status" value="1"/>
</dbReference>
<dbReference type="Pfam" id="PF00909">
    <property type="entry name" value="Ammonium_transp"/>
    <property type="match status" value="2"/>
</dbReference>
<keyword evidence="12" id="KW-1185">Reference proteome</keyword>
<feature type="domain" description="Ammonium transporter AmtB-like" evidence="10">
    <location>
        <begin position="1"/>
        <end position="173"/>
    </location>
</feature>
<protein>
    <recommendedName>
        <fullName evidence="8">Ammonium transporter</fullName>
    </recommendedName>
</protein>
<evidence type="ECO:0000259" key="10">
    <source>
        <dbReference type="Pfam" id="PF00909"/>
    </source>
</evidence>
<feature type="transmembrane region" description="Helical" evidence="8">
    <location>
        <begin position="213"/>
        <end position="230"/>
    </location>
</feature>
<feature type="transmembrane region" description="Helical" evidence="8">
    <location>
        <begin position="334"/>
        <end position="351"/>
    </location>
</feature>
<evidence type="ECO:0000256" key="8">
    <source>
        <dbReference type="RuleBase" id="RU362002"/>
    </source>
</evidence>
<evidence type="ECO:0000256" key="1">
    <source>
        <dbReference type="ARBA" id="ARBA00004141"/>
    </source>
</evidence>
<comment type="caution">
    <text evidence="11">The sequence shown here is derived from an EMBL/GenBank/DDBJ whole genome shotgun (WGS) entry which is preliminary data.</text>
</comment>
<dbReference type="SUPFAM" id="SSF111352">
    <property type="entry name" value="Ammonium transporter"/>
    <property type="match status" value="1"/>
</dbReference>
<feature type="transmembrane region" description="Helical" evidence="8">
    <location>
        <begin position="242"/>
        <end position="263"/>
    </location>
</feature>